<protein>
    <submittedName>
        <fullName evidence="2">Uncharacterized protein</fullName>
    </submittedName>
</protein>
<keyword evidence="3" id="KW-1185">Reference proteome</keyword>
<dbReference type="AlphaFoldDB" id="A0AAJ0FLX9"/>
<gene>
    <name evidence="2" type="ORF">QBC33DRAFT_537427</name>
</gene>
<evidence type="ECO:0000313" key="2">
    <source>
        <dbReference type="EMBL" id="KAK1767803.1"/>
    </source>
</evidence>
<feature type="compositionally biased region" description="Polar residues" evidence="1">
    <location>
        <begin position="35"/>
        <end position="49"/>
    </location>
</feature>
<comment type="caution">
    <text evidence="2">The sequence shown here is derived from an EMBL/GenBank/DDBJ whole genome shotgun (WGS) entry which is preliminary data.</text>
</comment>
<evidence type="ECO:0000313" key="3">
    <source>
        <dbReference type="Proteomes" id="UP001244011"/>
    </source>
</evidence>
<evidence type="ECO:0000256" key="1">
    <source>
        <dbReference type="SAM" id="MobiDB-lite"/>
    </source>
</evidence>
<accession>A0AAJ0FLX9</accession>
<reference evidence="2" key="1">
    <citation type="submission" date="2023-06" db="EMBL/GenBank/DDBJ databases">
        <title>Genome-scale phylogeny and comparative genomics of the fungal order Sordariales.</title>
        <authorList>
            <consortium name="Lawrence Berkeley National Laboratory"/>
            <person name="Hensen N."/>
            <person name="Bonometti L."/>
            <person name="Westerberg I."/>
            <person name="Brannstrom I.O."/>
            <person name="Guillou S."/>
            <person name="Cros-Aarteil S."/>
            <person name="Calhoun S."/>
            <person name="Haridas S."/>
            <person name="Kuo A."/>
            <person name="Mondo S."/>
            <person name="Pangilinan J."/>
            <person name="Riley R."/>
            <person name="Labutti K."/>
            <person name="Andreopoulos B."/>
            <person name="Lipzen A."/>
            <person name="Chen C."/>
            <person name="Yanf M."/>
            <person name="Daum C."/>
            <person name="Ng V."/>
            <person name="Clum A."/>
            <person name="Steindorff A."/>
            <person name="Ohm R."/>
            <person name="Martin F."/>
            <person name="Silar P."/>
            <person name="Natvig D."/>
            <person name="Lalanne C."/>
            <person name="Gautier V."/>
            <person name="Ament-Velasquez S.L."/>
            <person name="Kruys A."/>
            <person name="Hutchinson M.I."/>
            <person name="Powell A.J."/>
            <person name="Barry K."/>
            <person name="Miller A.N."/>
            <person name="Grigoriev I.V."/>
            <person name="Debuchy R."/>
            <person name="Gladieux P."/>
            <person name="Thoren M.H."/>
            <person name="Johannesson H."/>
        </authorList>
    </citation>
    <scope>NUCLEOTIDE SEQUENCE</scope>
    <source>
        <strain evidence="2">8032-3</strain>
    </source>
</reference>
<dbReference type="Proteomes" id="UP001244011">
    <property type="component" value="Unassembled WGS sequence"/>
</dbReference>
<dbReference type="RefSeq" id="XP_060284016.1">
    <property type="nucleotide sequence ID" value="XM_060427790.1"/>
</dbReference>
<sequence>MSEEGHQSPPPERSSGRQMKETPGSGQGTDDSSKKNQANKQSLENLTSNPPGPLDAALEAKYPKKSSGS</sequence>
<dbReference type="GeneID" id="85310977"/>
<feature type="region of interest" description="Disordered" evidence="1">
    <location>
        <begin position="1"/>
        <end position="69"/>
    </location>
</feature>
<proteinExistence type="predicted"/>
<name>A0AAJ0FLX9_9PEZI</name>
<organism evidence="2 3">
    <name type="scientific">Phialemonium atrogriseum</name>
    <dbReference type="NCBI Taxonomy" id="1093897"/>
    <lineage>
        <taxon>Eukaryota</taxon>
        <taxon>Fungi</taxon>
        <taxon>Dikarya</taxon>
        <taxon>Ascomycota</taxon>
        <taxon>Pezizomycotina</taxon>
        <taxon>Sordariomycetes</taxon>
        <taxon>Sordariomycetidae</taxon>
        <taxon>Cephalothecales</taxon>
        <taxon>Cephalothecaceae</taxon>
        <taxon>Phialemonium</taxon>
    </lineage>
</organism>
<dbReference type="EMBL" id="MU839007">
    <property type="protein sequence ID" value="KAK1767803.1"/>
    <property type="molecule type" value="Genomic_DNA"/>
</dbReference>